<dbReference type="Proteomes" id="UP000255518">
    <property type="component" value="Unassembled WGS sequence"/>
</dbReference>
<protein>
    <submittedName>
        <fullName evidence="3">Maltose regulon periplasmic protein</fullName>
    </submittedName>
</protein>
<dbReference type="AlphaFoldDB" id="A0A377UV57"/>
<proteinExistence type="predicted"/>
<feature type="chain" id="PRO_5016713911" evidence="2">
    <location>
        <begin position="27"/>
        <end position="91"/>
    </location>
</feature>
<gene>
    <name evidence="3" type="primary">malM_1</name>
    <name evidence="3" type="ORF">NCTC13443_00975</name>
</gene>
<evidence type="ECO:0000313" key="3">
    <source>
        <dbReference type="EMBL" id="STT00683.1"/>
    </source>
</evidence>
<name>A0A377UV57_KLEPN</name>
<feature type="region of interest" description="Disordered" evidence="1">
    <location>
        <begin position="72"/>
        <end position="91"/>
    </location>
</feature>
<feature type="signal peptide" evidence="2">
    <location>
        <begin position="1"/>
        <end position="26"/>
    </location>
</feature>
<dbReference type="EMBL" id="UGKT01000001">
    <property type="protein sequence ID" value="STT00683.1"/>
    <property type="molecule type" value="Genomic_DNA"/>
</dbReference>
<sequence length="91" mass="9433">MKMKKTLVALCLSAGMLACVPGMSLADVNFVPQNTSAAPAIPASALQQLIWTPADQSKTQSVDLTTGVNAWMSRGSSDRSPPGACRPISVS</sequence>
<keyword evidence="2" id="KW-0732">Signal</keyword>
<reference evidence="3 4" key="1">
    <citation type="submission" date="2018-06" db="EMBL/GenBank/DDBJ databases">
        <authorList>
            <consortium name="Pathogen Informatics"/>
            <person name="Doyle S."/>
        </authorList>
    </citation>
    <scope>NUCLEOTIDE SEQUENCE [LARGE SCALE GENOMIC DNA]</scope>
    <source>
        <strain evidence="3 4">NCTC13443</strain>
    </source>
</reference>
<organism evidence="3 4">
    <name type="scientific">Klebsiella pneumoniae</name>
    <dbReference type="NCBI Taxonomy" id="573"/>
    <lineage>
        <taxon>Bacteria</taxon>
        <taxon>Pseudomonadati</taxon>
        <taxon>Pseudomonadota</taxon>
        <taxon>Gammaproteobacteria</taxon>
        <taxon>Enterobacterales</taxon>
        <taxon>Enterobacteriaceae</taxon>
        <taxon>Klebsiella/Raoultella group</taxon>
        <taxon>Klebsiella</taxon>
        <taxon>Klebsiella pneumoniae complex</taxon>
    </lineage>
</organism>
<accession>A0A377UV57</accession>
<evidence type="ECO:0000256" key="1">
    <source>
        <dbReference type="SAM" id="MobiDB-lite"/>
    </source>
</evidence>
<evidence type="ECO:0000256" key="2">
    <source>
        <dbReference type="SAM" id="SignalP"/>
    </source>
</evidence>
<evidence type="ECO:0000313" key="4">
    <source>
        <dbReference type="Proteomes" id="UP000255518"/>
    </source>
</evidence>
<dbReference type="PROSITE" id="PS51257">
    <property type="entry name" value="PROKAR_LIPOPROTEIN"/>
    <property type="match status" value="1"/>
</dbReference>